<evidence type="ECO:0000256" key="2">
    <source>
        <dbReference type="ARBA" id="ARBA00023125"/>
    </source>
</evidence>
<dbReference type="GO" id="GO:0045892">
    <property type="term" value="P:negative regulation of DNA-templated transcription"/>
    <property type="evidence" value="ECO:0007669"/>
    <property type="project" value="TreeGrafter"/>
</dbReference>
<dbReference type="EMBL" id="CP041765">
    <property type="protein sequence ID" value="QDQ98608.1"/>
    <property type="molecule type" value="Genomic_DNA"/>
</dbReference>
<dbReference type="OrthoDB" id="60629at2"/>
<dbReference type="InterPro" id="IPR050707">
    <property type="entry name" value="HTH_MetabolicPath_Reg"/>
</dbReference>
<dbReference type="PROSITE" id="PS51077">
    <property type="entry name" value="HTH_ICLR"/>
    <property type="match status" value="1"/>
</dbReference>
<dbReference type="InterPro" id="IPR036390">
    <property type="entry name" value="WH_DNA-bd_sf"/>
</dbReference>
<dbReference type="PANTHER" id="PTHR30136:SF24">
    <property type="entry name" value="HTH-TYPE TRANSCRIPTIONAL REPRESSOR ALLR"/>
    <property type="match status" value="1"/>
</dbReference>
<dbReference type="SUPFAM" id="SSF55781">
    <property type="entry name" value="GAF domain-like"/>
    <property type="match status" value="1"/>
</dbReference>
<dbReference type="PANTHER" id="PTHR30136">
    <property type="entry name" value="HELIX-TURN-HELIX TRANSCRIPTIONAL REGULATOR, ICLR FAMILY"/>
    <property type="match status" value="1"/>
</dbReference>
<proteinExistence type="predicted"/>
<keyword evidence="3" id="KW-0804">Transcription</keyword>
<keyword evidence="1" id="KW-0805">Transcription regulation</keyword>
<dbReference type="GO" id="GO:0003677">
    <property type="term" value="F:DNA binding"/>
    <property type="evidence" value="ECO:0007669"/>
    <property type="project" value="UniProtKB-KW"/>
</dbReference>
<evidence type="ECO:0000256" key="4">
    <source>
        <dbReference type="SAM" id="MobiDB-lite"/>
    </source>
</evidence>
<dbReference type="Gene3D" id="1.10.10.10">
    <property type="entry name" value="Winged helix-like DNA-binding domain superfamily/Winged helix DNA-binding domain"/>
    <property type="match status" value="1"/>
</dbReference>
<accession>A0A516X6B0</accession>
<dbReference type="PROSITE" id="PS51078">
    <property type="entry name" value="ICLR_ED"/>
    <property type="match status" value="1"/>
</dbReference>
<dbReference type="AlphaFoldDB" id="A0A516X6B0"/>
<organism evidence="7 8">
    <name type="scientific">Tomitella fengzijianii</name>
    <dbReference type="NCBI Taxonomy" id="2597660"/>
    <lineage>
        <taxon>Bacteria</taxon>
        <taxon>Bacillati</taxon>
        <taxon>Actinomycetota</taxon>
        <taxon>Actinomycetes</taxon>
        <taxon>Mycobacteriales</taxon>
        <taxon>Tomitella</taxon>
    </lineage>
</organism>
<evidence type="ECO:0000313" key="8">
    <source>
        <dbReference type="Proteomes" id="UP000317344"/>
    </source>
</evidence>
<dbReference type="InterPro" id="IPR014757">
    <property type="entry name" value="Tscrpt_reg_IclR_C"/>
</dbReference>
<feature type="compositionally biased region" description="Basic and acidic residues" evidence="4">
    <location>
        <begin position="13"/>
        <end position="26"/>
    </location>
</feature>
<gene>
    <name evidence="7" type="ORF">FO059_16375</name>
</gene>
<feature type="domain" description="HTH iclR-type" evidence="5">
    <location>
        <begin position="38"/>
        <end position="97"/>
    </location>
</feature>
<dbReference type="InterPro" id="IPR036388">
    <property type="entry name" value="WH-like_DNA-bd_sf"/>
</dbReference>
<evidence type="ECO:0000256" key="1">
    <source>
        <dbReference type="ARBA" id="ARBA00023015"/>
    </source>
</evidence>
<dbReference type="InterPro" id="IPR005471">
    <property type="entry name" value="Tscrpt_reg_IclR_N"/>
</dbReference>
<keyword evidence="8" id="KW-1185">Reference proteome</keyword>
<dbReference type="Gene3D" id="3.30.450.40">
    <property type="match status" value="1"/>
</dbReference>
<dbReference type="Proteomes" id="UP000317344">
    <property type="component" value="Chromosome"/>
</dbReference>
<dbReference type="SMART" id="SM00346">
    <property type="entry name" value="HTH_ICLR"/>
    <property type="match status" value="1"/>
</dbReference>
<evidence type="ECO:0000259" key="5">
    <source>
        <dbReference type="PROSITE" id="PS51077"/>
    </source>
</evidence>
<dbReference type="GO" id="GO:0003700">
    <property type="term" value="F:DNA-binding transcription factor activity"/>
    <property type="evidence" value="ECO:0007669"/>
    <property type="project" value="TreeGrafter"/>
</dbReference>
<sequence length="290" mass="31536">MALTSEGDGGDGYNRRRTDSEQEWRPAVGYRKDEAGSLSMLDRLDLILDAVEDAGFLTLSGVVERTGLARSTAHRLLTHLERKRWLFRVGSNYELGPRLFDLGTKGVRNHWFYRGALPALHRLHAQTGFIVHMAFLDGPEVVYWEKIGPGRFGAAVPTRIGGRNPAHSTSLGKALLAMQPAGLVDSLAPFTPATERTICGAAALHQELDQVRRRGYAVDRGESLRGVGCFGTAVQAGADDSVDAYRMTAAVSVCVPVDRMDSRLIAPLLSAKKQIIDAARINPMTEPGGE</sequence>
<keyword evidence="2" id="KW-0238">DNA-binding</keyword>
<reference evidence="7 8" key="2">
    <citation type="submission" date="2019-07" db="EMBL/GenBank/DDBJ databases">
        <authorList>
            <person name="Huang Y."/>
        </authorList>
    </citation>
    <scope>NUCLEOTIDE SEQUENCE [LARGE SCALE GENOMIC DNA]</scope>
    <source>
        <strain evidence="7 8">HY188</strain>
    </source>
</reference>
<evidence type="ECO:0000313" key="7">
    <source>
        <dbReference type="EMBL" id="QDQ98608.1"/>
    </source>
</evidence>
<evidence type="ECO:0000259" key="6">
    <source>
        <dbReference type="PROSITE" id="PS51078"/>
    </source>
</evidence>
<feature type="region of interest" description="Disordered" evidence="4">
    <location>
        <begin position="1"/>
        <end position="26"/>
    </location>
</feature>
<protein>
    <submittedName>
        <fullName evidence="7">IclR family transcriptional regulator</fullName>
    </submittedName>
</protein>
<evidence type="ECO:0000256" key="3">
    <source>
        <dbReference type="ARBA" id="ARBA00023163"/>
    </source>
</evidence>
<dbReference type="KEGG" id="toy:FO059_16375"/>
<reference evidence="7 8" key="1">
    <citation type="submission" date="2019-07" db="EMBL/GenBank/DDBJ databases">
        <title>Tomitella cavernea sp. nov., an actinomycete isolated from soil.</title>
        <authorList>
            <person name="Cheng J."/>
        </authorList>
    </citation>
    <scope>NUCLEOTIDE SEQUENCE [LARGE SCALE GENOMIC DNA]</scope>
    <source>
        <strain evidence="7 8">HY188</strain>
    </source>
</reference>
<dbReference type="Pfam" id="PF01614">
    <property type="entry name" value="IclR_C"/>
    <property type="match status" value="1"/>
</dbReference>
<name>A0A516X6B0_9ACTN</name>
<dbReference type="Pfam" id="PF09339">
    <property type="entry name" value="HTH_IclR"/>
    <property type="match status" value="1"/>
</dbReference>
<dbReference type="InterPro" id="IPR029016">
    <property type="entry name" value="GAF-like_dom_sf"/>
</dbReference>
<dbReference type="SUPFAM" id="SSF46785">
    <property type="entry name" value="Winged helix' DNA-binding domain"/>
    <property type="match status" value="1"/>
</dbReference>
<feature type="domain" description="IclR-ED" evidence="6">
    <location>
        <begin position="98"/>
        <end position="290"/>
    </location>
</feature>